<accession>A0A142K9K2</accession>
<evidence type="ECO:0000313" key="3">
    <source>
        <dbReference type="Proteomes" id="UP000202604"/>
    </source>
</evidence>
<evidence type="ECO:0000313" key="2">
    <source>
        <dbReference type="EMBL" id="AMS02785.1"/>
    </source>
</evidence>
<organism evidence="2 3">
    <name type="scientific">Gordonia phage Yeezy</name>
    <dbReference type="NCBI Taxonomy" id="1821565"/>
    <lineage>
        <taxon>Viruses</taxon>
        <taxon>Duplodnaviria</taxon>
        <taxon>Heunggongvirae</taxon>
        <taxon>Uroviricota</taxon>
        <taxon>Caudoviricetes</taxon>
        <taxon>Nymbaxtervirinae</taxon>
        <taxon>Baxterfoxvirus</taxon>
        <taxon>Baxterfoxvirus yeezy</taxon>
        <taxon>Baxtervirus yeezy</taxon>
    </lineage>
</organism>
<name>A0A142K9K2_9CAUD</name>
<dbReference type="Proteomes" id="UP000202604">
    <property type="component" value="Segment"/>
</dbReference>
<dbReference type="RefSeq" id="YP_009304369.1">
    <property type="nucleotide sequence ID" value="NC_031269.1"/>
</dbReference>
<proteinExistence type="predicted"/>
<feature type="region of interest" description="Disordered" evidence="1">
    <location>
        <begin position="1"/>
        <end position="22"/>
    </location>
</feature>
<protein>
    <submittedName>
        <fullName evidence="2">Helix-turn-helix DNA binding protein</fullName>
    </submittedName>
</protein>
<sequence>MESRSAAKRRYGRQRIRKTPPHISLKAHRLSLDPTPTLDDIADRVEAITGDRPTKGALSAIESGLRGISVELLDALNEAYGFPAGTITTDYAPRSAAAVDVPA</sequence>
<keyword evidence="3" id="KW-1185">Reference proteome</keyword>
<dbReference type="EMBL" id="KU963249">
    <property type="protein sequence ID" value="AMS02785.1"/>
    <property type="molecule type" value="Genomic_DNA"/>
</dbReference>
<dbReference type="OrthoDB" id="18460at10239"/>
<evidence type="ECO:0000256" key="1">
    <source>
        <dbReference type="SAM" id="MobiDB-lite"/>
    </source>
</evidence>
<gene>
    <name evidence="2" type="primary">40</name>
    <name evidence="2" type="ORF">SEA_YEEZY_40</name>
</gene>
<dbReference type="KEGG" id="vg:29126503"/>
<reference evidence="3" key="1">
    <citation type="submission" date="2016-03" db="EMBL/GenBank/DDBJ databases">
        <authorList>
            <person name="Ploux O."/>
        </authorList>
    </citation>
    <scope>NUCLEOTIDE SEQUENCE [LARGE SCALE GENOMIC DNA]</scope>
</reference>
<dbReference type="GeneID" id="29126503"/>